<reference evidence="4" key="2">
    <citation type="submission" date="2014-11" db="EMBL/GenBank/DDBJ databases">
        <title>Draft genome sequence of Hydrogenophaga intermedia S1.</title>
        <authorList>
            <person name="Gan H.M."/>
            <person name="Chew T.H."/>
            <person name="Stolz A."/>
        </authorList>
    </citation>
    <scope>NUCLEOTIDE SEQUENCE [LARGE SCALE GENOMIC DNA]</scope>
    <source>
        <strain evidence="4">S1</strain>
    </source>
</reference>
<dbReference type="InterPro" id="IPR019301">
    <property type="entry name" value="Flagellar_prot_FlgJ_N"/>
</dbReference>
<evidence type="ECO:0000313" key="4">
    <source>
        <dbReference type="Proteomes" id="UP000028878"/>
    </source>
</evidence>
<accession>A0A1L1PAW5</accession>
<feature type="domain" description="Flagellar protein FlgJ N-terminal" evidence="2">
    <location>
        <begin position="43"/>
        <end position="93"/>
    </location>
</feature>
<proteinExistence type="predicted"/>
<evidence type="ECO:0000256" key="1">
    <source>
        <dbReference type="SAM" id="MobiDB-lite"/>
    </source>
</evidence>
<protein>
    <recommendedName>
        <fullName evidence="2">Flagellar protein FlgJ N-terminal domain-containing protein</fullName>
    </recommendedName>
</protein>
<organism evidence="3 4">
    <name type="scientific">Hydrogenophaga intermedia</name>
    <dbReference type="NCBI Taxonomy" id="65786"/>
    <lineage>
        <taxon>Bacteria</taxon>
        <taxon>Pseudomonadati</taxon>
        <taxon>Pseudomonadota</taxon>
        <taxon>Betaproteobacteria</taxon>
        <taxon>Burkholderiales</taxon>
        <taxon>Comamonadaceae</taxon>
        <taxon>Hydrogenophaga</taxon>
    </lineage>
</organism>
<name>A0A1L1PAW5_HYDIT</name>
<reference evidence="4" key="1">
    <citation type="submission" date="2014-02" db="EMBL/GenBank/DDBJ databases">
        <authorList>
            <person name="Gan H."/>
        </authorList>
    </citation>
    <scope>NUCLEOTIDE SEQUENCE [LARGE SCALE GENOMIC DNA]</scope>
    <source>
        <strain evidence="4">S1</strain>
    </source>
</reference>
<gene>
    <name evidence="3" type="ORF">BN948_01601</name>
</gene>
<feature type="region of interest" description="Disordered" evidence="1">
    <location>
        <begin position="108"/>
        <end position="134"/>
    </location>
</feature>
<sequence length="134" mass="14182">MDLPVTNTRLGASAAPDEAVQRARVEQAAIKFEAFFVGQMLRQMRQGTQALAGEDSPFKDRIHQDMLDIADTQVADTMARQRAFGIADVILRQLMPTAAPLVATALKSGPDPVALTGEGAGASPADPLEQAPTP</sequence>
<dbReference type="Pfam" id="PF10135">
    <property type="entry name" value="Rod-binding"/>
    <property type="match status" value="1"/>
</dbReference>
<evidence type="ECO:0000259" key="2">
    <source>
        <dbReference type="Pfam" id="PF10135"/>
    </source>
</evidence>
<dbReference type="EMBL" id="CCAE010000009">
    <property type="protein sequence ID" value="CDN87182.1"/>
    <property type="molecule type" value="Genomic_DNA"/>
</dbReference>
<dbReference type="RefSeq" id="WP_009518092.1">
    <property type="nucleotide sequence ID" value="NZ_CCAE010000009.1"/>
</dbReference>
<keyword evidence="4" id="KW-1185">Reference proteome</keyword>
<dbReference type="Proteomes" id="UP000028878">
    <property type="component" value="Unassembled WGS sequence"/>
</dbReference>
<dbReference type="AlphaFoldDB" id="A0A1L1PAW5"/>
<evidence type="ECO:0000313" key="3">
    <source>
        <dbReference type="EMBL" id="CDN87182.1"/>
    </source>
</evidence>